<dbReference type="InterPro" id="IPR032466">
    <property type="entry name" value="Metal_Hydrolase"/>
</dbReference>
<feature type="domain" description="Amidohydrolase-related" evidence="2">
    <location>
        <begin position="59"/>
        <end position="416"/>
    </location>
</feature>
<dbReference type="InterPro" id="IPR011059">
    <property type="entry name" value="Metal-dep_hydrolase_composite"/>
</dbReference>
<dbReference type="InterPro" id="IPR051781">
    <property type="entry name" value="Metallo-dep_Hydrolase"/>
</dbReference>
<dbReference type="Gene3D" id="2.30.40.10">
    <property type="entry name" value="Urease, subunit C, domain 1"/>
    <property type="match status" value="1"/>
</dbReference>
<gene>
    <name evidence="3" type="ORF">NKR23_g1737</name>
</gene>
<dbReference type="SUPFAM" id="SSF51338">
    <property type="entry name" value="Composite domain of metallo-dependent hydrolases"/>
    <property type="match status" value="2"/>
</dbReference>
<dbReference type="PANTHER" id="PTHR43135:SF3">
    <property type="entry name" value="ALPHA-D-RIBOSE 1-METHYLPHOSPHONATE 5-TRIPHOSPHATE DIPHOSPHATASE"/>
    <property type="match status" value="1"/>
</dbReference>
<feature type="region of interest" description="Disordered" evidence="1">
    <location>
        <begin position="428"/>
        <end position="451"/>
    </location>
</feature>
<evidence type="ECO:0000313" key="3">
    <source>
        <dbReference type="EMBL" id="KAJ9155584.1"/>
    </source>
</evidence>
<dbReference type="PANTHER" id="PTHR43135">
    <property type="entry name" value="ALPHA-D-RIBOSE 1-METHYLPHOSPHONATE 5-TRIPHOSPHATE DIPHOSPHATASE"/>
    <property type="match status" value="1"/>
</dbReference>
<evidence type="ECO:0000259" key="2">
    <source>
        <dbReference type="Pfam" id="PF01979"/>
    </source>
</evidence>
<dbReference type="AlphaFoldDB" id="A0AA38RQT0"/>
<name>A0AA38RQT0_9PEZI</name>
<proteinExistence type="predicted"/>
<dbReference type="Proteomes" id="UP001174694">
    <property type="component" value="Unassembled WGS sequence"/>
</dbReference>
<dbReference type="Gene3D" id="3.20.20.140">
    <property type="entry name" value="Metal-dependent hydrolases"/>
    <property type="match status" value="1"/>
</dbReference>
<accession>A0AA38RQT0</accession>
<dbReference type="GO" id="GO:0016810">
    <property type="term" value="F:hydrolase activity, acting on carbon-nitrogen (but not peptide) bonds"/>
    <property type="evidence" value="ECO:0007669"/>
    <property type="project" value="InterPro"/>
</dbReference>
<dbReference type="InterPro" id="IPR006680">
    <property type="entry name" value="Amidohydro-rel"/>
</dbReference>
<evidence type="ECO:0000313" key="4">
    <source>
        <dbReference type="Proteomes" id="UP001174694"/>
    </source>
</evidence>
<reference evidence="3" key="1">
    <citation type="submission" date="2022-07" db="EMBL/GenBank/DDBJ databases">
        <title>Fungi with potential for degradation of polypropylene.</title>
        <authorList>
            <person name="Gostincar C."/>
        </authorList>
    </citation>
    <scope>NUCLEOTIDE SEQUENCE</scope>
    <source>
        <strain evidence="3">EXF-13308</strain>
    </source>
</reference>
<sequence length="451" mass="49604">MGRKLIAIHSSLLFDPQKKEFVKNVSITIDCAQGAISDVYVRKSDDEIGRNDIDLRGKVVMPGFVDSHTHVFLHSYSERSSTEQMRDESIIERTVRATNHVREALLSGYTTYRDLGTEAMQNFDANLRDCINRGLIPGPRLFVATHALASTSSYAIRSESQQSGLVLPRASDADDGPVGVRRAVRRRVGDGADIIKFYADYRRKIQRFPQLPPHVKGQSIEFPPANPNPQVPLFSQEEMDAIVAEARLSELPVAAHAGSAKAALMAARAGVTSVEHGQDSTDEVFAEMVKQGTIFVPTLAVFAHLAKGDLPRILGRTKRAYDMGVRLAAGGDTGAFPHGEGVREMELMREAGIPIEDVLEACMVAGWEACGGDQCGFRFGWFEKGSRADIIALDADPREDARALRKVSFVMKDGRVWKRDGRPIGMLAEHKWPDAEEPETKSEDSSGWTAV</sequence>
<evidence type="ECO:0000256" key="1">
    <source>
        <dbReference type="SAM" id="MobiDB-lite"/>
    </source>
</evidence>
<keyword evidence="4" id="KW-1185">Reference proteome</keyword>
<protein>
    <submittedName>
        <fullName evidence="3">Amidohydrolase</fullName>
    </submittedName>
</protein>
<organism evidence="3 4">
    <name type="scientific">Pleurostoma richardsiae</name>
    <dbReference type="NCBI Taxonomy" id="41990"/>
    <lineage>
        <taxon>Eukaryota</taxon>
        <taxon>Fungi</taxon>
        <taxon>Dikarya</taxon>
        <taxon>Ascomycota</taxon>
        <taxon>Pezizomycotina</taxon>
        <taxon>Sordariomycetes</taxon>
        <taxon>Sordariomycetidae</taxon>
        <taxon>Calosphaeriales</taxon>
        <taxon>Pleurostomataceae</taxon>
        <taxon>Pleurostoma</taxon>
    </lineage>
</organism>
<dbReference type="SUPFAM" id="SSF51556">
    <property type="entry name" value="Metallo-dependent hydrolases"/>
    <property type="match status" value="1"/>
</dbReference>
<feature type="compositionally biased region" description="Basic and acidic residues" evidence="1">
    <location>
        <begin position="428"/>
        <end position="444"/>
    </location>
</feature>
<dbReference type="Pfam" id="PF01979">
    <property type="entry name" value="Amidohydro_1"/>
    <property type="match status" value="1"/>
</dbReference>
<dbReference type="EMBL" id="JANBVO010000003">
    <property type="protein sequence ID" value="KAJ9155584.1"/>
    <property type="molecule type" value="Genomic_DNA"/>
</dbReference>
<comment type="caution">
    <text evidence="3">The sequence shown here is derived from an EMBL/GenBank/DDBJ whole genome shotgun (WGS) entry which is preliminary data.</text>
</comment>